<name>A0A554LJ93_9BACT</name>
<dbReference type="Pfam" id="PF00076">
    <property type="entry name" value="RRM_1"/>
    <property type="match status" value="1"/>
</dbReference>
<dbReference type="AlphaFoldDB" id="A0A554LJ93"/>
<dbReference type="PROSITE" id="PS50102">
    <property type="entry name" value="RRM"/>
    <property type="match status" value="1"/>
</dbReference>
<organism evidence="3 4">
    <name type="scientific">Candidatus Berkelbacteria bacterium Athens1014_28</name>
    <dbReference type="NCBI Taxonomy" id="2017145"/>
    <lineage>
        <taxon>Bacteria</taxon>
        <taxon>Candidatus Berkelbacteria</taxon>
    </lineage>
</organism>
<dbReference type="InterPro" id="IPR012677">
    <property type="entry name" value="Nucleotide-bd_a/b_plait_sf"/>
</dbReference>
<dbReference type="Gene3D" id="3.30.70.330">
    <property type="match status" value="1"/>
</dbReference>
<protein>
    <recommendedName>
        <fullName evidence="2">RRM domain-containing protein</fullName>
    </recommendedName>
</protein>
<accession>A0A554LJ93</accession>
<dbReference type="SMART" id="SM00360">
    <property type="entry name" value="RRM"/>
    <property type="match status" value="1"/>
</dbReference>
<sequence>MTDEKNVGDSAAEEKNKLYVGNLPYVVDNAKLAELFSVEGVEVVEASVVYEREDPSRSRGYGFVTVGDEKQAEIAIEKLNGSEIEGRKLVVNVKRPRTERRDSGFNRSY</sequence>
<dbReference type="InterPro" id="IPR035979">
    <property type="entry name" value="RBD_domain_sf"/>
</dbReference>
<evidence type="ECO:0000259" key="2">
    <source>
        <dbReference type="PROSITE" id="PS50102"/>
    </source>
</evidence>
<dbReference type="InterPro" id="IPR050502">
    <property type="entry name" value="Euk_RNA-bind_prot"/>
</dbReference>
<dbReference type="Proteomes" id="UP000316495">
    <property type="component" value="Unassembled WGS sequence"/>
</dbReference>
<evidence type="ECO:0000313" key="4">
    <source>
        <dbReference type="Proteomes" id="UP000316495"/>
    </source>
</evidence>
<dbReference type="GO" id="GO:0003729">
    <property type="term" value="F:mRNA binding"/>
    <property type="evidence" value="ECO:0007669"/>
    <property type="project" value="TreeGrafter"/>
</dbReference>
<dbReference type="EMBL" id="VMGN01000057">
    <property type="protein sequence ID" value="TSC92956.1"/>
    <property type="molecule type" value="Genomic_DNA"/>
</dbReference>
<comment type="caution">
    <text evidence="3">The sequence shown here is derived from an EMBL/GenBank/DDBJ whole genome shotgun (WGS) entry which is preliminary data.</text>
</comment>
<dbReference type="SUPFAM" id="SSF54928">
    <property type="entry name" value="RNA-binding domain, RBD"/>
    <property type="match status" value="1"/>
</dbReference>
<reference evidence="3 4" key="1">
    <citation type="submission" date="2017-07" db="EMBL/GenBank/DDBJ databases">
        <title>Mechanisms for carbon and nitrogen cycling indicate functional differentiation within the Candidate Phyla Radiation.</title>
        <authorList>
            <person name="Danczak R.E."/>
            <person name="Johnston M.D."/>
            <person name="Kenah C."/>
            <person name="Slattery M."/>
            <person name="Wrighton K.C."/>
            <person name="Wilkins M.J."/>
        </authorList>
    </citation>
    <scope>NUCLEOTIDE SEQUENCE [LARGE SCALE GENOMIC DNA]</scope>
    <source>
        <strain evidence="3">Athens1014_28</strain>
    </source>
</reference>
<dbReference type="PANTHER" id="PTHR48025:SF1">
    <property type="entry name" value="RRM DOMAIN-CONTAINING PROTEIN"/>
    <property type="match status" value="1"/>
</dbReference>
<evidence type="ECO:0000313" key="3">
    <source>
        <dbReference type="EMBL" id="TSC92956.1"/>
    </source>
</evidence>
<dbReference type="PANTHER" id="PTHR48025">
    <property type="entry name" value="OS02G0815200 PROTEIN"/>
    <property type="match status" value="1"/>
</dbReference>
<dbReference type="InterPro" id="IPR000504">
    <property type="entry name" value="RRM_dom"/>
</dbReference>
<feature type="domain" description="RRM" evidence="2">
    <location>
        <begin position="16"/>
        <end position="96"/>
    </location>
</feature>
<gene>
    <name evidence="3" type="ORF">Athens101428_770</name>
</gene>
<proteinExistence type="predicted"/>
<keyword evidence="1" id="KW-0694">RNA-binding</keyword>
<evidence type="ECO:0000256" key="1">
    <source>
        <dbReference type="ARBA" id="ARBA00022884"/>
    </source>
</evidence>